<dbReference type="PROSITE" id="PS50977">
    <property type="entry name" value="HTH_TETR_2"/>
    <property type="match status" value="1"/>
</dbReference>
<reference evidence="7 8" key="1">
    <citation type="submission" date="2020-08" db="EMBL/GenBank/DDBJ databases">
        <title>Genomic Encyclopedia of Type Strains, Phase III (KMG-III): the genomes of soil and plant-associated and newly described type strains.</title>
        <authorList>
            <person name="Whitman W."/>
        </authorList>
    </citation>
    <scope>NUCLEOTIDE SEQUENCE [LARGE SCALE GENOMIC DNA]</scope>
    <source>
        <strain evidence="7 8">CECT 8305</strain>
    </source>
</reference>
<sequence>MPKIIDHDQRRREIVAVAKKLIIQGGFEAATMRSIVAEAGFANGALKRYFPNKDSIVAATFQSVLAEMNERIDDSDPSLDPKEALRRDIEVTLPLDTYRIASARVLLALWEHSVANEELATLYREHLHEWRRRLAVRITEARGKGEPCDAPAVTELAGEVIGMSIGANVTSLMFPDGALIPEHRAYVDRLMRNIADCTD</sequence>
<keyword evidence="1" id="KW-0678">Repressor</keyword>
<dbReference type="Proteomes" id="UP000588098">
    <property type="component" value="Unassembled WGS sequence"/>
</dbReference>
<keyword evidence="2" id="KW-0805">Transcription regulation</keyword>
<feature type="DNA-binding region" description="H-T-H motif" evidence="5">
    <location>
        <begin position="31"/>
        <end position="50"/>
    </location>
</feature>
<dbReference type="Pfam" id="PF13977">
    <property type="entry name" value="TetR_C_6"/>
    <property type="match status" value="1"/>
</dbReference>
<dbReference type="InterPro" id="IPR039538">
    <property type="entry name" value="BetI_C"/>
</dbReference>
<comment type="caution">
    <text evidence="7">The sequence shown here is derived from an EMBL/GenBank/DDBJ whole genome shotgun (WGS) entry which is preliminary data.</text>
</comment>
<dbReference type="Pfam" id="PF00440">
    <property type="entry name" value="TetR_N"/>
    <property type="match status" value="1"/>
</dbReference>
<dbReference type="RefSeq" id="WP_184578152.1">
    <property type="nucleotide sequence ID" value="NZ_JACHJL010000022.1"/>
</dbReference>
<gene>
    <name evidence="7" type="ORF">FHS42_006402</name>
</gene>
<evidence type="ECO:0000256" key="4">
    <source>
        <dbReference type="ARBA" id="ARBA00023163"/>
    </source>
</evidence>
<evidence type="ECO:0000256" key="3">
    <source>
        <dbReference type="ARBA" id="ARBA00023125"/>
    </source>
</evidence>
<dbReference type="AlphaFoldDB" id="A0A7W9QFY7"/>
<dbReference type="SUPFAM" id="SSF46689">
    <property type="entry name" value="Homeodomain-like"/>
    <property type="match status" value="1"/>
</dbReference>
<dbReference type="PANTHER" id="PTHR30055:SF234">
    <property type="entry name" value="HTH-TYPE TRANSCRIPTIONAL REGULATOR BETI"/>
    <property type="match status" value="1"/>
</dbReference>
<evidence type="ECO:0000256" key="5">
    <source>
        <dbReference type="PROSITE-ProRule" id="PRU00335"/>
    </source>
</evidence>
<keyword evidence="4" id="KW-0804">Transcription</keyword>
<evidence type="ECO:0000313" key="8">
    <source>
        <dbReference type="Proteomes" id="UP000588098"/>
    </source>
</evidence>
<dbReference type="InterPro" id="IPR036271">
    <property type="entry name" value="Tet_transcr_reg_TetR-rel_C_sf"/>
</dbReference>
<dbReference type="InterPro" id="IPR009057">
    <property type="entry name" value="Homeodomain-like_sf"/>
</dbReference>
<dbReference type="GO" id="GO:0003700">
    <property type="term" value="F:DNA-binding transcription factor activity"/>
    <property type="evidence" value="ECO:0007669"/>
    <property type="project" value="TreeGrafter"/>
</dbReference>
<evidence type="ECO:0000259" key="6">
    <source>
        <dbReference type="PROSITE" id="PS50977"/>
    </source>
</evidence>
<dbReference type="InterPro" id="IPR001647">
    <property type="entry name" value="HTH_TetR"/>
</dbReference>
<proteinExistence type="predicted"/>
<organism evidence="7 8">
    <name type="scientific">Streptomyces zagrosensis</name>
    <dbReference type="NCBI Taxonomy" id="1042984"/>
    <lineage>
        <taxon>Bacteria</taxon>
        <taxon>Bacillati</taxon>
        <taxon>Actinomycetota</taxon>
        <taxon>Actinomycetes</taxon>
        <taxon>Kitasatosporales</taxon>
        <taxon>Streptomycetaceae</taxon>
        <taxon>Streptomyces</taxon>
    </lineage>
</organism>
<dbReference type="GO" id="GO:0000976">
    <property type="term" value="F:transcription cis-regulatory region binding"/>
    <property type="evidence" value="ECO:0007669"/>
    <property type="project" value="TreeGrafter"/>
</dbReference>
<dbReference type="EMBL" id="JACHJL010000022">
    <property type="protein sequence ID" value="MBB5939309.1"/>
    <property type="molecule type" value="Genomic_DNA"/>
</dbReference>
<dbReference type="PANTHER" id="PTHR30055">
    <property type="entry name" value="HTH-TYPE TRANSCRIPTIONAL REGULATOR RUTR"/>
    <property type="match status" value="1"/>
</dbReference>
<dbReference type="PRINTS" id="PR00455">
    <property type="entry name" value="HTHTETR"/>
</dbReference>
<dbReference type="SUPFAM" id="SSF48498">
    <property type="entry name" value="Tetracyclin repressor-like, C-terminal domain"/>
    <property type="match status" value="1"/>
</dbReference>
<protein>
    <submittedName>
        <fullName evidence="7">AcrR family transcriptional regulator</fullName>
    </submittedName>
</protein>
<dbReference type="Gene3D" id="1.10.357.10">
    <property type="entry name" value="Tetracycline Repressor, domain 2"/>
    <property type="match status" value="1"/>
</dbReference>
<name>A0A7W9QFY7_9ACTN</name>
<keyword evidence="3 5" id="KW-0238">DNA-binding</keyword>
<feature type="domain" description="HTH tetR-type" evidence="6">
    <location>
        <begin position="8"/>
        <end position="68"/>
    </location>
</feature>
<evidence type="ECO:0000313" key="7">
    <source>
        <dbReference type="EMBL" id="MBB5939309.1"/>
    </source>
</evidence>
<keyword evidence="8" id="KW-1185">Reference proteome</keyword>
<dbReference type="InterPro" id="IPR050109">
    <property type="entry name" value="HTH-type_TetR-like_transc_reg"/>
</dbReference>
<accession>A0A7W9QFY7</accession>
<evidence type="ECO:0000256" key="1">
    <source>
        <dbReference type="ARBA" id="ARBA00022491"/>
    </source>
</evidence>
<evidence type="ECO:0000256" key="2">
    <source>
        <dbReference type="ARBA" id="ARBA00023015"/>
    </source>
</evidence>